<evidence type="ECO:0000313" key="2">
    <source>
        <dbReference type="Proteomes" id="UP000034154"/>
    </source>
</evidence>
<gene>
    <name evidence="1" type="ORF">UW63_C0087G0008</name>
</gene>
<evidence type="ECO:0000313" key="1">
    <source>
        <dbReference type="EMBL" id="KKT68113.1"/>
    </source>
</evidence>
<reference evidence="1 2" key="1">
    <citation type="journal article" date="2015" name="Nature">
        <title>rRNA introns, odd ribosomes, and small enigmatic genomes across a large radiation of phyla.</title>
        <authorList>
            <person name="Brown C.T."/>
            <person name="Hug L.A."/>
            <person name="Thomas B.C."/>
            <person name="Sharon I."/>
            <person name="Castelle C.J."/>
            <person name="Singh A."/>
            <person name="Wilkins M.J."/>
            <person name="Williams K.H."/>
            <person name="Banfield J.F."/>
        </authorList>
    </citation>
    <scope>NUCLEOTIDE SEQUENCE [LARGE SCALE GENOMIC DNA]</scope>
</reference>
<accession>A0A0G1J9V0</accession>
<comment type="caution">
    <text evidence="1">The sequence shown here is derived from an EMBL/GenBank/DDBJ whole genome shotgun (WGS) entry which is preliminary data.</text>
</comment>
<proteinExistence type="predicted"/>
<organism evidence="1 2">
    <name type="scientific">Candidatus Uhrbacteria bacterium GW2011_GWF2_44_350</name>
    <dbReference type="NCBI Taxonomy" id="1619000"/>
    <lineage>
        <taxon>Bacteria</taxon>
        <taxon>Candidatus Uhriibacteriota</taxon>
    </lineage>
</organism>
<name>A0A0G1J9V0_9BACT</name>
<dbReference type="EMBL" id="LCJB01000087">
    <property type="protein sequence ID" value="KKT68113.1"/>
    <property type="molecule type" value="Genomic_DNA"/>
</dbReference>
<protein>
    <submittedName>
        <fullName evidence="1">Uncharacterized protein</fullName>
    </submittedName>
</protein>
<dbReference type="Proteomes" id="UP000034154">
    <property type="component" value="Unassembled WGS sequence"/>
</dbReference>
<sequence>MIEKIKIATIETKSGTSKTGRGYNMVIIMAEDGRKMSCYIDKELDLKYKKQEKMVDWKPGMEVTVKVDKNGDYLNFELPSKNDLLEDRIIEVEKRLSVIEIAIRHAKKAD</sequence>
<dbReference type="AlphaFoldDB" id="A0A0G1J9V0"/>